<dbReference type="PANTHER" id="PTHR35276:SF1">
    <property type="entry name" value="TRNA (MNM(5)S(2)U34)-METHYLTRANSFERASE, CHLOROPLASTIC"/>
    <property type="match status" value="1"/>
</dbReference>
<protein>
    <submittedName>
        <fullName evidence="1">Class I SAM-dependent methyltransferase</fullName>
    </submittedName>
</protein>
<keyword evidence="1" id="KW-0489">Methyltransferase</keyword>
<dbReference type="Pfam" id="PF06962">
    <property type="entry name" value="rRNA_methylase"/>
    <property type="match status" value="1"/>
</dbReference>
<dbReference type="GO" id="GO:0032259">
    <property type="term" value="P:methylation"/>
    <property type="evidence" value="ECO:0007669"/>
    <property type="project" value="UniProtKB-KW"/>
</dbReference>
<keyword evidence="1" id="KW-0808">Transferase</keyword>
<dbReference type="InterPro" id="IPR029063">
    <property type="entry name" value="SAM-dependent_MTases_sf"/>
</dbReference>
<name>A0ABY8EJ95_9FIRM</name>
<dbReference type="Gene3D" id="3.40.50.150">
    <property type="entry name" value="Vaccinia Virus protein VP39"/>
    <property type="match status" value="1"/>
</dbReference>
<organism evidence="1 2">
    <name type="scientific">Tepidibacter hydrothermalis</name>
    <dbReference type="NCBI Taxonomy" id="3036126"/>
    <lineage>
        <taxon>Bacteria</taxon>
        <taxon>Bacillati</taxon>
        <taxon>Bacillota</taxon>
        <taxon>Clostridia</taxon>
        <taxon>Peptostreptococcales</taxon>
        <taxon>Peptostreptococcaceae</taxon>
        <taxon>Tepidibacter</taxon>
    </lineage>
</organism>
<sequence length="191" mass="21685">MRSKYLTNVTDLTKLINKDIIKEGCVVIDATVGNGYDTQYLAEKVGNTGKVYGFDIQKEAIENTKKRLEKEKLFNNVTLILDGHENMDKYINEKVDSIFFNLGYLPKLDHNIKTKADTTIAALKKSLDLLKKNGILSICIYLGHDGGVEEKEAIEDLLFNLEQKNFDVLKCSFKNQKNNPPQLILVEKKVD</sequence>
<accession>A0ABY8EJ95</accession>
<evidence type="ECO:0000313" key="2">
    <source>
        <dbReference type="Proteomes" id="UP001222800"/>
    </source>
</evidence>
<keyword evidence="2" id="KW-1185">Reference proteome</keyword>
<dbReference type="RefSeq" id="WP_277734443.1">
    <property type="nucleotide sequence ID" value="NZ_CP120733.1"/>
</dbReference>
<dbReference type="SUPFAM" id="SSF53335">
    <property type="entry name" value="S-adenosyl-L-methionine-dependent methyltransferases"/>
    <property type="match status" value="1"/>
</dbReference>
<dbReference type="InterPro" id="IPR010719">
    <property type="entry name" value="MnmM_MeTrfase"/>
</dbReference>
<dbReference type="PANTHER" id="PTHR35276">
    <property type="entry name" value="S-ADENOSYL-L-METHIONINE-DEPENDENT METHYLTRANSFERASES SUPERFAMILY PROTEIN"/>
    <property type="match status" value="1"/>
</dbReference>
<evidence type="ECO:0000313" key="1">
    <source>
        <dbReference type="EMBL" id="WFD12145.1"/>
    </source>
</evidence>
<dbReference type="CDD" id="cd02440">
    <property type="entry name" value="AdoMet_MTases"/>
    <property type="match status" value="1"/>
</dbReference>
<dbReference type="EMBL" id="CP120733">
    <property type="protein sequence ID" value="WFD12145.1"/>
    <property type="molecule type" value="Genomic_DNA"/>
</dbReference>
<dbReference type="Proteomes" id="UP001222800">
    <property type="component" value="Chromosome"/>
</dbReference>
<dbReference type="GO" id="GO:0008168">
    <property type="term" value="F:methyltransferase activity"/>
    <property type="evidence" value="ECO:0007669"/>
    <property type="project" value="UniProtKB-KW"/>
</dbReference>
<gene>
    <name evidence="1" type="ORF">P4S50_08705</name>
</gene>
<proteinExistence type="predicted"/>
<reference evidence="1 2" key="1">
    <citation type="submission" date="2023-03" db="EMBL/GenBank/DDBJ databases">
        <title>Complete genome sequence of Tepidibacter sp. SWIR-1, isolated from a deep-sea hydrothermal vent.</title>
        <authorList>
            <person name="Li X."/>
        </authorList>
    </citation>
    <scope>NUCLEOTIDE SEQUENCE [LARGE SCALE GENOMIC DNA]</scope>
    <source>
        <strain evidence="1 2">SWIR-1</strain>
    </source>
</reference>